<accession>A0A843WYU3</accession>
<organism evidence="3 4">
    <name type="scientific">Colocasia esculenta</name>
    <name type="common">Wild taro</name>
    <name type="synonym">Arum esculentum</name>
    <dbReference type="NCBI Taxonomy" id="4460"/>
    <lineage>
        <taxon>Eukaryota</taxon>
        <taxon>Viridiplantae</taxon>
        <taxon>Streptophyta</taxon>
        <taxon>Embryophyta</taxon>
        <taxon>Tracheophyta</taxon>
        <taxon>Spermatophyta</taxon>
        <taxon>Magnoliopsida</taxon>
        <taxon>Liliopsida</taxon>
        <taxon>Araceae</taxon>
        <taxon>Aroideae</taxon>
        <taxon>Colocasieae</taxon>
        <taxon>Colocasia</taxon>
    </lineage>
</organism>
<dbReference type="GO" id="GO:0004573">
    <property type="term" value="F:Glc3Man9GlcNAc2 oligosaccharide glucosidase activity"/>
    <property type="evidence" value="ECO:0007669"/>
    <property type="project" value="InterPro"/>
</dbReference>
<dbReference type="Pfam" id="PF03200">
    <property type="entry name" value="Glyco_hydro_63"/>
    <property type="match status" value="1"/>
</dbReference>
<dbReference type="InterPro" id="IPR008928">
    <property type="entry name" value="6-hairpin_glycosidase_sf"/>
</dbReference>
<evidence type="ECO:0000313" key="4">
    <source>
        <dbReference type="Proteomes" id="UP000652761"/>
    </source>
</evidence>
<dbReference type="AlphaFoldDB" id="A0A843WYU3"/>
<dbReference type="InterPro" id="IPR004888">
    <property type="entry name" value="Glycoside_hydrolase_63"/>
</dbReference>
<evidence type="ECO:0000259" key="2">
    <source>
        <dbReference type="Pfam" id="PF03200"/>
    </source>
</evidence>
<dbReference type="InterPro" id="IPR031335">
    <property type="entry name" value="Glyco_hydro_63_C"/>
</dbReference>
<dbReference type="SUPFAM" id="SSF48208">
    <property type="entry name" value="Six-hairpin glycosidases"/>
    <property type="match status" value="1"/>
</dbReference>
<reference evidence="3" key="1">
    <citation type="submission" date="2017-07" db="EMBL/GenBank/DDBJ databases">
        <title>Taro Niue Genome Assembly and Annotation.</title>
        <authorList>
            <person name="Atibalentja N."/>
            <person name="Keating K."/>
            <person name="Fields C.J."/>
        </authorList>
    </citation>
    <scope>NUCLEOTIDE SEQUENCE</scope>
    <source>
        <strain evidence="3">Niue_2</strain>
        <tissue evidence="3">Leaf</tissue>
    </source>
</reference>
<evidence type="ECO:0000313" key="3">
    <source>
        <dbReference type="EMBL" id="MQM10501.1"/>
    </source>
</evidence>
<dbReference type="EMBL" id="NMUH01004688">
    <property type="protein sequence ID" value="MQM10501.1"/>
    <property type="molecule type" value="Genomic_DNA"/>
</dbReference>
<dbReference type="Proteomes" id="UP000652761">
    <property type="component" value="Unassembled WGS sequence"/>
</dbReference>
<dbReference type="GO" id="GO:0005789">
    <property type="term" value="C:endoplasmic reticulum membrane"/>
    <property type="evidence" value="ECO:0007669"/>
    <property type="project" value="TreeGrafter"/>
</dbReference>
<dbReference type="InterPro" id="IPR012341">
    <property type="entry name" value="6hp_glycosidase-like_sf"/>
</dbReference>
<dbReference type="Gene3D" id="1.50.10.10">
    <property type="match status" value="1"/>
</dbReference>
<gene>
    <name evidence="3" type="ORF">Taro_043395</name>
</gene>
<dbReference type="GO" id="GO:0006487">
    <property type="term" value="P:protein N-linked glycosylation"/>
    <property type="evidence" value="ECO:0007669"/>
    <property type="project" value="TreeGrafter"/>
</dbReference>
<comment type="caution">
    <text evidence="3">The sequence shown here is derived from an EMBL/GenBank/DDBJ whole genome shotgun (WGS) entry which is preliminary data.</text>
</comment>
<dbReference type="PANTHER" id="PTHR10412:SF20">
    <property type="entry name" value="MANNOSYL-OLIGOSACCHARIDE GLUCOSIDASE GCS1"/>
    <property type="match status" value="1"/>
</dbReference>
<feature type="domain" description="Glycosyl hydrolase family 63 C-terminal" evidence="2">
    <location>
        <begin position="49"/>
        <end position="367"/>
    </location>
</feature>
<dbReference type="PANTHER" id="PTHR10412">
    <property type="entry name" value="MANNOSYL-OLIGOSACCHARIDE GLUCOSIDASE"/>
    <property type="match status" value="1"/>
</dbReference>
<name>A0A843WYU3_COLES</name>
<feature type="compositionally biased region" description="Polar residues" evidence="1">
    <location>
        <begin position="408"/>
        <end position="421"/>
    </location>
</feature>
<protein>
    <recommendedName>
        <fullName evidence="2">Glycosyl hydrolase family 63 C-terminal domain-containing protein</fullName>
    </recommendedName>
</protein>
<dbReference type="GO" id="GO:0009311">
    <property type="term" value="P:oligosaccharide metabolic process"/>
    <property type="evidence" value="ECO:0007669"/>
    <property type="project" value="InterPro"/>
</dbReference>
<evidence type="ECO:0000256" key="1">
    <source>
        <dbReference type="SAM" id="MobiDB-lite"/>
    </source>
</evidence>
<keyword evidence="4" id="KW-1185">Reference proteome</keyword>
<dbReference type="OrthoDB" id="410058at2759"/>
<proteinExistence type="predicted"/>
<sequence length="494" mass="56392">MVPWSPCQLCIFNPMNLVLWVSRDKAIPKALEVAIPVEIFSLNSQVPPKDLVRGLKGNKFSTAETKEISAFFNRAFVRLEAWFQWFNTTQSGKDPYTYYWHGRDDMTTRELNPKTLASGLDDYPRASHPSDQERHVDLRCWMLLAADCMNSIAEFLEMKDGKVYDKLLKQLSDFEILNQLHLDDVSGAYFDFGNHTEKVRLRWYQVKEGDSLTRELLREVLEDPQLQLVPHIGYVSLFPFMMGIIPPASHILEKQLELISNRTILWTDYGLRSLAKTSSLHMKHNTEHDPPYWRGQIWINMNYMILSALHHYAQEDGPYSFRARNIVKNYYENGYLWEQYEPKNKGKGKGARPFTGWTALVLLIMAEAYPDLVGSGSAGSLADALSSSASGVGGRVIDALLHPHHRTTPPNKEQAESNLETDNTDTEAIAATDGDGDGDADRDRRETYYSHGVRRFPRFALMLISGFRGAGCPFRRNPTISDRCPQPRARAVRR</sequence>
<feature type="region of interest" description="Disordered" evidence="1">
    <location>
        <begin position="403"/>
        <end position="443"/>
    </location>
</feature>